<keyword evidence="2" id="KW-0732">Signal</keyword>
<feature type="region of interest" description="Disordered" evidence="1">
    <location>
        <begin position="23"/>
        <end position="42"/>
    </location>
</feature>
<feature type="signal peptide" evidence="2">
    <location>
        <begin position="1"/>
        <end position="21"/>
    </location>
</feature>
<accession>A0A8J3EEC6</accession>
<dbReference type="GO" id="GO:0005198">
    <property type="term" value="F:structural molecule activity"/>
    <property type="evidence" value="ECO:0007669"/>
    <property type="project" value="InterPro"/>
</dbReference>
<protein>
    <submittedName>
        <fullName evidence="3">Phage portal protein</fullName>
    </submittedName>
</protein>
<dbReference type="AlphaFoldDB" id="A0A8J3EEC6"/>
<organism evidence="3 4">
    <name type="scientific">Caldovatus sediminis</name>
    <dbReference type="NCBI Taxonomy" id="2041189"/>
    <lineage>
        <taxon>Bacteria</taxon>
        <taxon>Pseudomonadati</taxon>
        <taxon>Pseudomonadota</taxon>
        <taxon>Alphaproteobacteria</taxon>
        <taxon>Acetobacterales</taxon>
        <taxon>Roseomonadaceae</taxon>
        <taxon>Caldovatus</taxon>
    </lineage>
</organism>
<proteinExistence type="predicted"/>
<comment type="caution">
    <text evidence="3">The sequence shown here is derived from an EMBL/GenBank/DDBJ whole genome shotgun (WGS) entry which is preliminary data.</text>
</comment>
<gene>
    <name evidence="3" type="ORF">GCM10010964_43550</name>
</gene>
<dbReference type="EMBL" id="BMKS01000025">
    <property type="protein sequence ID" value="GGG51645.1"/>
    <property type="molecule type" value="Genomic_DNA"/>
</dbReference>
<evidence type="ECO:0000256" key="2">
    <source>
        <dbReference type="SAM" id="SignalP"/>
    </source>
</evidence>
<dbReference type="NCBIfam" id="TIGR01539">
    <property type="entry name" value="portal_lambda"/>
    <property type="match status" value="1"/>
</dbReference>
<evidence type="ECO:0000256" key="1">
    <source>
        <dbReference type="SAM" id="MobiDB-lite"/>
    </source>
</evidence>
<feature type="chain" id="PRO_5035204544" evidence="2">
    <location>
        <begin position="22"/>
        <end position="494"/>
    </location>
</feature>
<reference evidence="3 4" key="1">
    <citation type="journal article" date="2014" name="Int. J. Syst. Evol. Microbiol.">
        <title>Complete genome sequence of Corynebacterium casei LMG S-19264T (=DSM 44701T), isolated from a smear-ripened cheese.</title>
        <authorList>
            <consortium name="US DOE Joint Genome Institute (JGI-PGF)"/>
            <person name="Walter F."/>
            <person name="Albersmeier A."/>
            <person name="Kalinowski J."/>
            <person name="Ruckert C."/>
        </authorList>
    </citation>
    <scope>NUCLEOTIDE SEQUENCE [LARGE SCALE GENOMIC DNA]</scope>
    <source>
        <strain evidence="3 4">CGMCC 1.16330</strain>
    </source>
</reference>
<feature type="compositionally biased region" description="Pro residues" evidence="1">
    <location>
        <begin position="26"/>
        <end position="35"/>
    </location>
</feature>
<evidence type="ECO:0000313" key="4">
    <source>
        <dbReference type="Proteomes" id="UP000597507"/>
    </source>
</evidence>
<sequence>MSLRRRALAAVRAALSAFAAARDPAGRPPWRPPRGGPNLATGPAALTVAARARDAVRNNAYAARIVDLWVANAVGTGITTRWPKGSPHAEAWARWAATPACDAERVLSWPGIQALAMRAVVESGEALIRFRQVRPTPANPVGLELLVMEGDWLDWSRTGTVAGNRVVQGIETDAAGAPVAYWLLPHDDSLWPLSGRPREPERVPAAEIIHLFRRRRPGQMRDVSWLAPVLWPLRDLGQYEAALLRKAEIEACMAAIVTDDSEEALTGPGAHLLRDARGQAVEAFEPGMILYRRGGGTVDVVNPTSGGAHQGFAKRTLEAAAVGTGLTYDQVSGDLTQANYSSLRAGKIEFRSLLAQVQYAMLIPLLVDRVARRFHAAGAVLGLWPPTLPAVTHVPPAPEMVDPLKDSLALKTQVRSLFMPPQEAVGQFGYEWGEVVEMFRQANADMDEAGIISDIDPRRTAGAGGAQDAAQNAAVEIAATGAALPRDQAGTENA</sequence>
<evidence type="ECO:0000313" key="3">
    <source>
        <dbReference type="EMBL" id="GGG51645.1"/>
    </source>
</evidence>
<dbReference type="GO" id="GO:0019068">
    <property type="term" value="P:virion assembly"/>
    <property type="evidence" value="ECO:0007669"/>
    <property type="project" value="InterPro"/>
</dbReference>
<keyword evidence="4" id="KW-1185">Reference proteome</keyword>
<dbReference type="RefSeq" id="WP_268237532.1">
    <property type="nucleotide sequence ID" value="NZ_BMKS01000025.1"/>
</dbReference>
<dbReference type="InterPro" id="IPR006429">
    <property type="entry name" value="Phage_lambda_portal"/>
</dbReference>
<dbReference type="Proteomes" id="UP000597507">
    <property type="component" value="Unassembled WGS sequence"/>
</dbReference>
<name>A0A8J3EEC6_9PROT</name>
<dbReference type="Pfam" id="PF05136">
    <property type="entry name" value="Phage_portal_2"/>
    <property type="match status" value="1"/>
</dbReference>